<protein>
    <submittedName>
        <fullName evidence="2">Putative secreted protein</fullName>
    </submittedName>
</protein>
<dbReference type="EMBL" id="CP009122">
    <property type="protein sequence ID" value="AJA10210.1"/>
    <property type="molecule type" value="Genomic_DNA"/>
</dbReference>
<feature type="signal peptide" evidence="1">
    <location>
        <begin position="1"/>
        <end position="21"/>
    </location>
</feature>
<sequence length="242" mass="25732">MRPLPLLAAAALFTAPLPALACSPAPGYRIPTNLELVEHADLILLGTVTDGDFEPDSTPQQMIAVEPVEALKGAMPSGPIALPATIATDADMQLSNPYELKDAHPQSLAGACVRYVFPRGSRVLFFLDRQDGAWHAAGGPFSRWAEDALTDDTPWLQAVRFYIEVARLPEEDRAAALTARRDELGILDDDPVAQLLAADIDRQLAGPNAPLKGSIELVPAEPDAIGEAEAAALKGETAIPED</sequence>
<proteinExistence type="predicted"/>
<name>A0A0A7PJQ2_9SPHN</name>
<feature type="chain" id="PRO_5002030775" evidence="1">
    <location>
        <begin position="22"/>
        <end position="242"/>
    </location>
</feature>
<accession>A0A0A7PJQ2</accession>
<dbReference type="Proteomes" id="UP000030907">
    <property type="component" value="Chromosome"/>
</dbReference>
<keyword evidence="3" id="KW-1185">Reference proteome</keyword>
<keyword evidence="1" id="KW-0732">Signal</keyword>
<evidence type="ECO:0000313" key="2">
    <source>
        <dbReference type="EMBL" id="AJA10210.1"/>
    </source>
</evidence>
<dbReference type="KEGG" id="sphk:SKP52_16680"/>
<reference evidence="2 3" key="1">
    <citation type="journal article" date="2015" name="Int. J. Syst. Evol. Microbiol.">
        <title>Description of Sphingopyxis fribergensis sp. nov. - a soil bacterium with the ability to degrade styrene and phenylacetic acid.</title>
        <authorList>
            <person name="Oelschlagel M."/>
            <person name="Ruckert C."/>
            <person name="Kalinowski J."/>
            <person name="Schmidt G."/>
            <person name="Schlomann M."/>
            <person name="Tischler D."/>
        </authorList>
    </citation>
    <scope>NUCLEOTIDE SEQUENCE [LARGE SCALE GENOMIC DNA]</scope>
    <source>
        <strain evidence="2 3">Kp5.2</strain>
    </source>
</reference>
<dbReference type="AlphaFoldDB" id="A0A0A7PJQ2"/>
<gene>
    <name evidence="2" type="ORF">SKP52_16680</name>
</gene>
<dbReference type="HOGENOM" id="CLU_1146600_0_0_5"/>
<organism evidence="2 3">
    <name type="scientific">Sphingopyxis fribergensis</name>
    <dbReference type="NCBI Taxonomy" id="1515612"/>
    <lineage>
        <taxon>Bacteria</taxon>
        <taxon>Pseudomonadati</taxon>
        <taxon>Pseudomonadota</taxon>
        <taxon>Alphaproteobacteria</taxon>
        <taxon>Sphingomonadales</taxon>
        <taxon>Sphingomonadaceae</taxon>
        <taxon>Sphingopyxis</taxon>
    </lineage>
</organism>
<evidence type="ECO:0000256" key="1">
    <source>
        <dbReference type="SAM" id="SignalP"/>
    </source>
</evidence>
<evidence type="ECO:0000313" key="3">
    <source>
        <dbReference type="Proteomes" id="UP000030907"/>
    </source>
</evidence>
<dbReference type="RefSeq" id="WP_039576507.1">
    <property type="nucleotide sequence ID" value="NZ_CP009122.1"/>
</dbReference>
<dbReference type="OrthoDB" id="7185422at2"/>